<organism evidence="1">
    <name type="scientific">hydrothermal vent metagenome</name>
    <dbReference type="NCBI Taxonomy" id="652676"/>
    <lineage>
        <taxon>unclassified sequences</taxon>
        <taxon>metagenomes</taxon>
        <taxon>ecological metagenomes</taxon>
    </lineage>
</organism>
<protein>
    <submittedName>
        <fullName evidence="1">Uncharacterized protein</fullName>
    </submittedName>
</protein>
<dbReference type="EMBL" id="UOFV01000321">
    <property type="protein sequence ID" value="VAX02518.1"/>
    <property type="molecule type" value="Genomic_DNA"/>
</dbReference>
<dbReference type="AlphaFoldDB" id="A0A3B1AT33"/>
<proteinExistence type="predicted"/>
<reference evidence="1" key="1">
    <citation type="submission" date="2018-06" db="EMBL/GenBank/DDBJ databases">
        <authorList>
            <person name="Zhirakovskaya E."/>
        </authorList>
    </citation>
    <scope>NUCLEOTIDE SEQUENCE</scope>
</reference>
<dbReference type="PROSITE" id="PS51257">
    <property type="entry name" value="PROKAR_LIPOPROTEIN"/>
    <property type="match status" value="1"/>
</dbReference>
<accession>A0A3B1AT33</accession>
<gene>
    <name evidence="1" type="ORF">MNBD_GAMMA19-492</name>
</gene>
<sequence length="118" mass="13166">MIVIVKTLLVALLLLAVGACSTEQNTVAQGPEGSWWLGGADGGVFVDIKDDNNRNDTIYYGTIYFDSDKTIWYQGPFKLVGNIKFQVDNHEQYSGWDGERLHLQNSSYLEPLNPIPSL</sequence>
<evidence type="ECO:0000313" key="1">
    <source>
        <dbReference type="EMBL" id="VAX02518.1"/>
    </source>
</evidence>
<name>A0A3B1AT33_9ZZZZ</name>